<evidence type="ECO:0000256" key="1">
    <source>
        <dbReference type="ARBA" id="ARBA00004442"/>
    </source>
</evidence>
<keyword evidence="3" id="KW-0812">Transmembrane</keyword>
<evidence type="ECO:0000256" key="4">
    <source>
        <dbReference type="ARBA" id="ARBA00023136"/>
    </source>
</evidence>
<sequence>MFLEVFKLLAFRTLVLSSKSKDCKKSAQKKPFKKDIQGSVYIGVFLIGVLQGNAQTQISFTLDDCYQQAQTNYPLVKKRTLIKQSEDFSIENAAKGYLPQFSVNGQATYQSAVTTIPIAVPGIDIPQLDKDQYKVYGELTQSIYDGGETKQRKALQHATAAIEEQSLSVSLYQLKERVHQLFFGILLIEAQLHQHGLLIKDIDLGLAKTQGAIDHGTALRSSADVLKAEKLKAEQQSIDLKATRIAYLEMLSLFLNRALDTNTVLIKPQPAISFSEIKRPELDLYDHQLERIDVQEKTIEARNRPKFDFFFQGGYGRPALNMLKPNFEAYYIGGFRMRWNLANLYISKNEKAILENDRLSIDADKETFLFNIQSQMKQESASMKRYQALLQSDDEIISLRERVKNAALAQLEYGVMTTSDYLREVNAADQARVNKSIHEIQLLSSQYSHQNTTGN</sequence>
<accession>A0ABP9BC07</accession>
<protein>
    <submittedName>
        <fullName evidence="6">TolC family protein</fullName>
    </submittedName>
</protein>
<dbReference type="InterPro" id="IPR051906">
    <property type="entry name" value="TolC-like"/>
</dbReference>
<proteinExistence type="predicted"/>
<evidence type="ECO:0000313" key="7">
    <source>
        <dbReference type="Proteomes" id="UP001501411"/>
    </source>
</evidence>
<comment type="caution">
    <text evidence="6">The sequence shown here is derived from an EMBL/GenBank/DDBJ whole genome shotgun (WGS) entry which is preliminary data.</text>
</comment>
<dbReference type="SUPFAM" id="SSF56954">
    <property type="entry name" value="Outer membrane efflux proteins (OEP)"/>
    <property type="match status" value="1"/>
</dbReference>
<dbReference type="EMBL" id="BAABIQ010000034">
    <property type="protein sequence ID" value="GAA4793380.1"/>
    <property type="molecule type" value="Genomic_DNA"/>
</dbReference>
<organism evidence="6 7">
    <name type="scientific">Olivibacter ginsenosidimutans</name>
    <dbReference type="NCBI Taxonomy" id="1176537"/>
    <lineage>
        <taxon>Bacteria</taxon>
        <taxon>Pseudomonadati</taxon>
        <taxon>Bacteroidota</taxon>
        <taxon>Sphingobacteriia</taxon>
        <taxon>Sphingobacteriales</taxon>
        <taxon>Sphingobacteriaceae</taxon>
        <taxon>Olivibacter</taxon>
    </lineage>
</organism>
<dbReference type="RefSeq" id="WP_345231838.1">
    <property type="nucleotide sequence ID" value="NZ_BAABIQ010000034.1"/>
</dbReference>
<reference evidence="7" key="1">
    <citation type="journal article" date="2019" name="Int. J. Syst. Evol. Microbiol.">
        <title>The Global Catalogue of Microorganisms (GCM) 10K type strain sequencing project: providing services to taxonomists for standard genome sequencing and annotation.</title>
        <authorList>
            <consortium name="The Broad Institute Genomics Platform"/>
            <consortium name="The Broad Institute Genome Sequencing Center for Infectious Disease"/>
            <person name="Wu L."/>
            <person name="Ma J."/>
        </authorList>
    </citation>
    <scope>NUCLEOTIDE SEQUENCE [LARGE SCALE GENOMIC DNA]</scope>
    <source>
        <strain evidence="7">JCM 18200</strain>
    </source>
</reference>
<evidence type="ECO:0000256" key="5">
    <source>
        <dbReference type="ARBA" id="ARBA00023237"/>
    </source>
</evidence>
<name>A0ABP9BC07_9SPHI</name>
<dbReference type="Proteomes" id="UP001501411">
    <property type="component" value="Unassembled WGS sequence"/>
</dbReference>
<keyword evidence="2" id="KW-1134">Transmembrane beta strand</keyword>
<evidence type="ECO:0000256" key="2">
    <source>
        <dbReference type="ARBA" id="ARBA00022452"/>
    </source>
</evidence>
<dbReference type="PANTHER" id="PTHR30026">
    <property type="entry name" value="OUTER MEMBRANE PROTEIN TOLC"/>
    <property type="match status" value="1"/>
</dbReference>
<evidence type="ECO:0000256" key="3">
    <source>
        <dbReference type="ARBA" id="ARBA00022692"/>
    </source>
</evidence>
<comment type="subcellular location">
    <subcellularLocation>
        <location evidence="1">Cell outer membrane</location>
    </subcellularLocation>
</comment>
<evidence type="ECO:0000313" key="6">
    <source>
        <dbReference type="EMBL" id="GAA4793380.1"/>
    </source>
</evidence>
<keyword evidence="5" id="KW-0998">Cell outer membrane</keyword>
<dbReference type="PANTHER" id="PTHR30026:SF20">
    <property type="entry name" value="OUTER MEMBRANE PROTEIN TOLC"/>
    <property type="match status" value="1"/>
</dbReference>
<gene>
    <name evidence="6" type="ORF">GCM10023231_22060</name>
</gene>
<keyword evidence="4" id="KW-0472">Membrane</keyword>
<dbReference type="Gene3D" id="1.20.1600.10">
    <property type="entry name" value="Outer membrane efflux proteins (OEP)"/>
    <property type="match status" value="1"/>
</dbReference>
<keyword evidence="7" id="KW-1185">Reference proteome</keyword>